<dbReference type="Gene3D" id="2.40.170.20">
    <property type="entry name" value="TonB-dependent receptor, beta-barrel domain"/>
    <property type="match status" value="1"/>
</dbReference>
<reference evidence="5 6" key="1">
    <citation type="submission" date="2016-03" db="EMBL/GenBank/DDBJ databases">
        <title>Niastella vici sp. nov., isolated from farmland soil.</title>
        <authorList>
            <person name="Chen L."/>
            <person name="Wang D."/>
            <person name="Yang S."/>
            <person name="Wang G."/>
        </authorList>
    </citation>
    <scope>NUCLEOTIDE SEQUENCE [LARGE SCALE GENOMIC DNA]</scope>
    <source>
        <strain evidence="5 6">DJ57</strain>
    </source>
</reference>
<evidence type="ECO:0000259" key="4">
    <source>
        <dbReference type="Pfam" id="PF07715"/>
    </source>
</evidence>
<dbReference type="AlphaFoldDB" id="A0A1V9FH96"/>
<proteinExistence type="predicted"/>
<dbReference type="GO" id="GO:0009279">
    <property type="term" value="C:cell outer membrane"/>
    <property type="evidence" value="ECO:0007669"/>
    <property type="project" value="UniProtKB-SubCell"/>
</dbReference>
<dbReference type="EMBL" id="LVYD01000113">
    <property type="protein sequence ID" value="OQP57657.1"/>
    <property type="molecule type" value="Genomic_DNA"/>
</dbReference>
<evidence type="ECO:0000256" key="1">
    <source>
        <dbReference type="ARBA" id="ARBA00004442"/>
    </source>
</evidence>
<comment type="caution">
    <text evidence="5">The sequence shown here is derived from an EMBL/GenBank/DDBJ whole genome shotgun (WGS) entry which is preliminary data.</text>
</comment>
<protein>
    <recommendedName>
        <fullName evidence="4">TonB-dependent receptor plug domain-containing protein</fullName>
    </recommendedName>
</protein>
<dbReference type="InterPro" id="IPR012910">
    <property type="entry name" value="Plug_dom"/>
</dbReference>
<feature type="domain" description="TonB-dependent receptor plug" evidence="4">
    <location>
        <begin position="234"/>
        <end position="310"/>
    </location>
</feature>
<dbReference type="SUPFAM" id="SSF49464">
    <property type="entry name" value="Carboxypeptidase regulatory domain-like"/>
    <property type="match status" value="1"/>
</dbReference>
<accession>A0A1V9FH96</accession>
<name>A0A1V9FH96_9BACT</name>
<dbReference type="STRING" id="1703345.A3860_08475"/>
<evidence type="ECO:0000313" key="6">
    <source>
        <dbReference type="Proteomes" id="UP000192796"/>
    </source>
</evidence>
<gene>
    <name evidence="5" type="ORF">A3860_08475</name>
</gene>
<dbReference type="InterPro" id="IPR008969">
    <property type="entry name" value="CarboxyPept-like_regulatory"/>
</dbReference>
<organism evidence="5 6">
    <name type="scientific">Niastella vici</name>
    <dbReference type="NCBI Taxonomy" id="1703345"/>
    <lineage>
        <taxon>Bacteria</taxon>
        <taxon>Pseudomonadati</taxon>
        <taxon>Bacteroidota</taxon>
        <taxon>Chitinophagia</taxon>
        <taxon>Chitinophagales</taxon>
        <taxon>Chitinophagaceae</taxon>
        <taxon>Niastella</taxon>
    </lineage>
</organism>
<evidence type="ECO:0000256" key="2">
    <source>
        <dbReference type="ARBA" id="ARBA00023136"/>
    </source>
</evidence>
<comment type="subcellular location">
    <subcellularLocation>
        <location evidence="1">Cell outer membrane</location>
    </subcellularLocation>
</comment>
<dbReference type="SUPFAM" id="SSF56935">
    <property type="entry name" value="Porins"/>
    <property type="match status" value="1"/>
</dbReference>
<dbReference type="Proteomes" id="UP000192796">
    <property type="component" value="Unassembled WGS sequence"/>
</dbReference>
<dbReference type="InterPro" id="IPR036942">
    <property type="entry name" value="Beta-barrel_TonB_sf"/>
</dbReference>
<sequence length="875" mass="99253">MKKIRSITAIVLLILLQTVSIYGQDMSKITISLELHNATLEEAFLKIEQATPFKFNYRSGDIKGIRNLNYSQRQVSVKKILDDLLSRTSLRYEQMQYYIIIKKNNKQAAQQVTVFGFAKSAHSGETLQGASVQVSGSNTWSTITNAYGFYSVTLPAGSYRLSCSYVGYRDFDQVIDCSQTFQNNIELGVKEDNNLQPITVYTAAKKSNIRKAITGNHHLTITEIKKMAMIGGEPDVLKSLQFLPGIQTSHEGTTNLSVRGGSYDQNLILLDEAPVYNPTHVLGFFSAFNTDALKDVSIYKGVFPAQFGGRLSSVIDIRMKEGNNRQHIVTGGIGVLASRLTWEGPIKKDKSSFMLSGRYSNIGVLLNRKFVAKRFKINSNNNRMAYYDLNAKFNTTIGKKDRLYLSAYTGHDNFFMDLIDKSDGMKWGNTTVSGRWNHVFNPGLFANTSLLYSNYNYSYYSTDVTKDFNWKARLQEITAKTDFDWMINTSNQVKFGAGITWQNVLPGKIVPTGDSTTAKAISLKDRSSAQLFAYISNDQKIGNRINLSYGMRATGFAALGDAMVYRYNADTSAVIDSTWYPKGKIISSYIGLEPRITAAVLISNTGSLKLSYGRNYQYQHLLTNSSVGLPTDIWLPSDTYFKPQYTDQFAAGVYKTLQNETWEASMELYYRQSYNIIDFRDNAEVFMNNKIETQILTGKAKGYGAEWLIKKNKGASTGWISYTWSKALRNIKGINNNEWYPPTYDHRHNISVVFLHKINQRLSISGNWIYRSGGRTTMPKGSYIYNGVRYVFYGKRNGYVMPASHRLDVSLIWQNKIKPQRRWQGEWVFSIYNVYNRQNVFALYVSQDRFYTGLSTASQVSLVGFLPSITYNFKF</sequence>
<keyword evidence="3" id="KW-0998">Cell outer membrane</keyword>
<dbReference type="Pfam" id="PF07715">
    <property type="entry name" value="Plug"/>
    <property type="match status" value="1"/>
</dbReference>
<evidence type="ECO:0000313" key="5">
    <source>
        <dbReference type="EMBL" id="OQP57657.1"/>
    </source>
</evidence>
<keyword evidence="2" id="KW-0472">Membrane</keyword>
<dbReference type="Pfam" id="PF13715">
    <property type="entry name" value="CarbopepD_reg_2"/>
    <property type="match status" value="1"/>
</dbReference>
<evidence type="ECO:0000256" key="3">
    <source>
        <dbReference type="ARBA" id="ARBA00023237"/>
    </source>
</evidence>
<keyword evidence="6" id="KW-1185">Reference proteome</keyword>
<dbReference type="InterPro" id="IPR037066">
    <property type="entry name" value="Plug_dom_sf"/>
</dbReference>
<dbReference type="Gene3D" id="2.60.40.1120">
    <property type="entry name" value="Carboxypeptidase-like, regulatory domain"/>
    <property type="match status" value="1"/>
</dbReference>
<dbReference type="Gene3D" id="2.170.130.10">
    <property type="entry name" value="TonB-dependent receptor, plug domain"/>
    <property type="match status" value="1"/>
</dbReference>